<dbReference type="Proteomes" id="UP000297549">
    <property type="component" value="Unassembled WGS sequence"/>
</dbReference>
<proteinExistence type="predicted"/>
<evidence type="ECO:0000313" key="3">
    <source>
        <dbReference type="EMBL" id="TGE24984.1"/>
    </source>
</evidence>
<comment type="caution">
    <text evidence="3">The sequence shown here is derived from an EMBL/GenBank/DDBJ whole genome shotgun (WGS) entry which is preliminary data.</text>
</comment>
<name>A0A4Z0Q5U3_9BACT</name>
<sequence length="396" mass="43758">MLMPRHLLLCTLLLLILGLAGQPLAAQDLRDFAYVDSLTLTLSGQERWAALDSLGAAALRAGTDYPALRQRLGYAALRQGHLVPAIRHYGQAVAANPTDEESRTQLARAYLLVNEPGAARLAVATLPDSVRQALHLPAHRAVTQVLVEGSGKPAANVRREAAGFGRIGLSSQLSTRLALTQNLSYYEQAVRLPERRPTPAFFIRQREYAALLTEQVSLSWQVKGAYHFVSNDYGPARYANHLGFAAARFSRPGWSVQLSQYVGRVTDTTRLQTDLQLLAYPLPSARLYVYGRASLIRSAGHTFPNALLGLGAQLSPRLAVEGFGSPGRVPVLFERDAIDVYNVLDPLRYRLGLNTYGQLSGHWRLHFSYLAARYQEIRTLTSYTQHSLTGGLLWTW</sequence>
<protein>
    <submittedName>
        <fullName evidence="3">Tetratricopeptide repeat protein</fullName>
    </submittedName>
</protein>
<accession>A0A4Z0Q5U3</accession>
<dbReference type="SUPFAM" id="SSF48452">
    <property type="entry name" value="TPR-like"/>
    <property type="match status" value="1"/>
</dbReference>
<gene>
    <name evidence="3" type="ORF">E5K00_07225</name>
</gene>
<organism evidence="3 4">
    <name type="scientific">Hymenobacter aquaticus</name>
    <dbReference type="NCBI Taxonomy" id="1867101"/>
    <lineage>
        <taxon>Bacteria</taxon>
        <taxon>Pseudomonadati</taxon>
        <taxon>Bacteroidota</taxon>
        <taxon>Cytophagia</taxon>
        <taxon>Cytophagales</taxon>
        <taxon>Hymenobacteraceae</taxon>
        <taxon>Hymenobacter</taxon>
    </lineage>
</organism>
<keyword evidence="2" id="KW-0732">Signal</keyword>
<reference evidence="3 4" key="1">
    <citation type="submission" date="2019-04" db="EMBL/GenBank/DDBJ databases">
        <authorList>
            <person name="Feng G."/>
            <person name="Zhang J."/>
            <person name="Zhu H."/>
        </authorList>
    </citation>
    <scope>NUCLEOTIDE SEQUENCE [LARGE SCALE GENOMIC DNA]</scope>
    <source>
        <strain evidence="3 4">JCM 31653</strain>
    </source>
</reference>
<evidence type="ECO:0000256" key="2">
    <source>
        <dbReference type="SAM" id="SignalP"/>
    </source>
</evidence>
<dbReference type="AlphaFoldDB" id="A0A4Z0Q5U3"/>
<feature type="chain" id="PRO_5021185362" evidence="2">
    <location>
        <begin position="26"/>
        <end position="396"/>
    </location>
</feature>
<dbReference type="PROSITE" id="PS50005">
    <property type="entry name" value="TPR"/>
    <property type="match status" value="1"/>
</dbReference>
<evidence type="ECO:0000313" key="4">
    <source>
        <dbReference type="Proteomes" id="UP000297549"/>
    </source>
</evidence>
<keyword evidence="1" id="KW-0802">TPR repeat</keyword>
<dbReference type="InterPro" id="IPR019734">
    <property type="entry name" value="TPR_rpt"/>
</dbReference>
<feature type="signal peptide" evidence="2">
    <location>
        <begin position="1"/>
        <end position="25"/>
    </location>
</feature>
<evidence type="ECO:0000256" key="1">
    <source>
        <dbReference type="PROSITE-ProRule" id="PRU00339"/>
    </source>
</evidence>
<dbReference type="EMBL" id="SRLC01000001">
    <property type="protein sequence ID" value="TGE24984.1"/>
    <property type="molecule type" value="Genomic_DNA"/>
</dbReference>
<feature type="repeat" description="TPR" evidence="1">
    <location>
        <begin position="66"/>
        <end position="99"/>
    </location>
</feature>
<dbReference type="Gene3D" id="1.25.40.10">
    <property type="entry name" value="Tetratricopeptide repeat domain"/>
    <property type="match status" value="1"/>
</dbReference>
<dbReference type="OrthoDB" id="784282at2"/>
<dbReference type="InterPro" id="IPR011990">
    <property type="entry name" value="TPR-like_helical_dom_sf"/>
</dbReference>
<keyword evidence="4" id="KW-1185">Reference proteome</keyword>